<dbReference type="Proteomes" id="UP001617702">
    <property type="component" value="Unassembled WGS sequence"/>
</dbReference>
<reference evidence="1 2" key="1">
    <citation type="submission" date="2024-10" db="EMBL/GenBank/DDBJ databases">
        <authorList>
            <person name="Lu C.-H."/>
        </authorList>
    </citation>
    <scope>NUCLEOTIDE SEQUENCE [LARGE SCALE GENOMIC DNA]</scope>
    <source>
        <strain evidence="1 2">22LXZD03-01</strain>
    </source>
</reference>
<comment type="caution">
    <text evidence="1">The sequence shown here is derived from an EMBL/GenBank/DDBJ whole genome shotgun (WGS) entry which is preliminary data.</text>
</comment>
<name>A0ABW8GSE6_9GAMM</name>
<sequence length="157" mass="17913">MIKFLGKYRKWASSVINERLLGVRGLVYELDTPDFYHPQKLQFIFSNPEGLVNFVCGKDGSTLELTDSPIHESDLGEYGKEVIMDMSKFALFIDYAGKELLEIYSIFSSIENSYVGIKLVFEGDLNLIIVNVGDEINIFNSLPLSYEYDEGIKYQLL</sequence>
<dbReference type="RefSeq" id="WP_268578968.1">
    <property type="nucleotide sequence ID" value="NZ_JAPQKX010000002.1"/>
</dbReference>
<dbReference type="EMBL" id="JBIXLB010000001">
    <property type="protein sequence ID" value="MFJ5511945.1"/>
    <property type="molecule type" value="Genomic_DNA"/>
</dbReference>
<evidence type="ECO:0000313" key="2">
    <source>
        <dbReference type="Proteomes" id="UP001617702"/>
    </source>
</evidence>
<protein>
    <submittedName>
        <fullName evidence="1">Uncharacterized protein</fullName>
    </submittedName>
</protein>
<gene>
    <name evidence="1" type="ORF">ACIPUH_03955</name>
</gene>
<proteinExistence type="predicted"/>
<accession>A0ABW8GSE6</accession>
<keyword evidence="2" id="KW-1185">Reference proteome</keyword>
<evidence type="ECO:0000313" key="1">
    <source>
        <dbReference type="EMBL" id="MFJ5511945.1"/>
    </source>
</evidence>
<organism evidence="1 2">
    <name type="scientific">Pectobacterium jejuense</name>
    <dbReference type="NCBI Taxonomy" id="2974022"/>
    <lineage>
        <taxon>Bacteria</taxon>
        <taxon>Pseudomonadati</taxon>
        <taxon>Pseudomonadota</taxon>
        <taxon>Gammaproteobacteria</taxon>
        <taxon>Enterobacterales</taxon>
        <taxon>Pectobacteriaceae</taxon>
        <taxon>Pectobacterium</taxon>
    </lineage>
</organism>